<dbReference type="InterPro" id="IPR036097">
    <property type="entry name" value="HisK_dim/P_sf"/>
</dbReference>
<evidence type="ECO:0000256" key="1">
    <source>
        <dbReference type="ARBA" id="ARBA00000085"/>
    </source>
</evidence>
<dbReference type="Gene3D" id="1.25.40.10">
    <property type="entry name" value="Tetratricopeptide repeat domain"/>
    <property type="match status" value="1"/>
</dbReference>
<feature type="coiled-coil region" evidence="7">
    <location>
        <begin position="358"/>
        <end position="390"/>
    </location>
</feature>
<dbReference type="InterPro" id="IPR005467">
    <property type="entry name" value="His_kinase_dom"/>
</dbReference>
<dbReference type="Pfam" id="PF14938">
    <property type="entry name" value="SNAP"/>
    <property type="match status" value="1"/>
</dbReference>
<dbReference type="InterPro" id="IPR003661">
    <property type="entry name" value="HisK_dim/P_dom"/>
</dbReference>
<dbReference type="Pfam" id="PF02518">
    <property type="entry name" value="HATPase_c"/>
    <property type="match status" value="1"/>
</dbReference>
<dbReference type="InterPro" id="IPR019734">
    <property type="entry name" value="TPR_rpt"/>
</dbReference>
<dbReference type="InterPro" id="IPR004358">
    <property type="entry name" value="Sig_transdc_His_kin-like_C"/>
</dbReference>
<keyword evidence="6" id="KW-0902">Two-component regulatory system</keyword>
<dbReference type="PANTHER" id="PTHR43711">
    <property type="entry name" value="TWO-COMPONENT HISTIDINE KINASE"/>
    <property type="match status" value="1"/>
</dbReference>
<dbReference type="Pfam" id="PF00512">
    <property type="entry name" value="HisKA"/>
    <property type="match status" value="1"/>
</dbReference>
<feature type="domain" description="Histidine kinase" evidence="8">
    <location>
        <begin position="442"/>
        <end position="651"/>
    </location>
</feature>
<comment type="catalytic activity">
    <reaction evidence="1">
        <text>ATP + protein L-histidine = ADP + protein N-phospho-L-histidine.</text>
        <dbReference type="EC" id="2.7.13.3"/>
    </reaction>
</comment>
<evidence type="ECO:0000313" key="10">
    <source>
        <dbReference type="Proteomes" id="UP000533637"/>
    </source>
</evidence>
<dbReference type="SMART" id="SM00028">
    <property type="entry name" value="TPR"/>
    <property type="match status" value="3"/>
</dbReference>
<dbReference type="InterPro" id="IPR050736">
    <property type="entry name" value="Sensor_HK_Regulatory"/>
</dbReference>
<evidence type="ECO:0000313" key="9">
    <source>
        <dbReference type="EMBL" id="MBB4620845.1"/>
    </source>
</evidence>
<evidence type="ECO:0000256" key="6">
    <source>
        <dbReference type="ARBA" id="ARBA00023012"/>
    </source>
</evidence>
<dbReference type="GO" id="GO:0016301">
    <property type="term" value="F:kinase activity"/>
    <property type="evidence" value="ECO:0007669"/>
    <property type="project" value="UniProtKB-KW"/>
</dbReference>
<dbReference type="SUPFAM" id="SSF48452">
    <property type="entry name" value="TPR-like"/>
    <property type="match status" value="1"/>
</dbReference>
<dbReference type="SUPFAM" id="SSF47384">
    <property type="entry name" value="Homodimeric domain of signal transducing histidine kinase"/>
    <property type="match status" value="1"/>
</dbReference>
<dbReference type="InterPro" id="IPR036890">
    <property type="entry name" value="HATPase_C_sf"/>
</dbReference>
<name>A0ABR6KHA6_9BACT</name>
<dbReference type="InterPro" id="IPR011990">
    <property type="entry name" value="TPR-like_helical_dom_sf"/>
</dbReference>
<dbReference type="PROSITE" id="PS50109">
    <property type="entry name" value="HIS_KIN"/>
    <property type="match status" value="1"/>
</dbReference>
<organism evidence="9 10">
    <name type="scientific">Parabacteroides faecis</name>
    <dbReference type="NCBI Taxonomy" id="1217282"/>
    <lineage>
        <taxon>Bacteria</taxon>
        <taxon>Pseudomonadati</taxon>
        <taxon>Bacteroidota</taxon>
        <taxon>Bacteroidia</taxon>
        <taxon>Bacteroidales</taxon>
        <taxon>Tannerellaceae</taxon>
        <taxon>Parabacteroides</taxon>
    </lineage>
</organism>
<proteinExistence type="predicted"/>
<dbReference type="SMART" id="SM00388">
    <property type="entry name" value="HisKA"/>
    <property type="match status" value="1"/>
</dbReference>
<comment type="caution">
    <text evidence="9">The sequence shown here is derived from an EMBL/GenBank/DDBJ whole genome shotgun (WGS) entry which is preliminary data.</text>
</comment>
<evidence type="ECO:0000259" key="8">
    <source>
        <dbReference type="PROSITE" id="PS50109"/>
    </source>
</evidence>
<dbReference type="PRINTS" id="PR00344">
    <property type="entry name" value="BCTRLSENSOR"/>
</dbReference>
<dbReference type="SUPFAM" id="SSF55874">
    <property type="entry name" value="ATPase domain of HSP90 chaperone/DNA topoisomerase II/histidine kinase"/>
    <property type="match status" value="1"/>
</dbReference>
<sequence length="652" mass="76032">MKGKLLIIFCLLWGYCIPQAIYGAESIEKTLSLDSLFLIVQANNGKPQVYQYTTQLLEEARHQKNQTQIANAYFSYVRYYYAKNPDSMYYWMQQALPLFLDQKRYEEYFRMKAWYVYVLTRAKKNDEVLQSINQIKEQAEELGYLDGIDMANQALADFYLSNNLCDEGVALYEEILRSMEMRNAPLIKRINIIRQLMNKPRDLNVKMKYIHRLEEYVKICHTRKIEKIDEENPVYFLEYVVHRHYAVEYILMGKLKEAMQHIQQAQKLLNKYEMFNYQSELQTIFASYYHQSKQYDKAIALYDSLLSLWKTRNSMSAYLEVMKNKAEILDESGQYKQAVQVYQEYAVLNDSLSKVRYYKELAEMKTQHEVDKLELQNKQMDLEVTEAHSQMLKMGGGLGFLFLLCCLLGYISYSRHRYGLQLKLAKEKAEEADHLKSAFLANMNHEIRTPLNAIVGFSQILIDEEDVETRQEYANIIQNNNELLQRLITDVLDLSKIESNTMTLHYAEYELSVLMKEIYNVILMRMPEGVELQLNNCPQQLFYTDRNRLTQILTNLLTNAIKHTEKGFIRLGYEVTATDVVFSVEDSGEGIPEDKLEKIFSRFVQLNDWSKGVGLGLAICKGLISQMGGTISVSSQFGIGSTFIVTLPLKKP</sequence>
<dbReference type="Gene3D" id="1.10.287.130">
    <property type="match status" value="1"/>
</dbReference>
<protein>
    <recommendedName>
        <fullName evidence="2">histidine kinase</fullName>
        <ecNumber evidence="2">2.7.13.3</ecNumber>
    </recommendedName>
</protein>
<evidence type="ECO:0000256" key="3">
    <source>
        <dbReference type="ARBA" id="ARBA00022553"/>
    </source>
</evidence>
<dbReference type="Proteomes" id="UP000533637">
    <property type="component" value="Unassembled WGS sequence"/>
</dbReference>
<dbReference type="SMART" id="SM00387">
    <property type="entry name" value="HATPase_c"/>
    <property type="match status" value="1"/>
</dbReference>
<accession>A0ABR6KHA6</accession>
<evidence type="ECO:0000256" key="4">
    <source>
        <dbReference type="ARBA" id="ARBA00022679"/>
    </source>
</evidence>
<dbReference type="PANTHER" id="PTHR43711:SF31">
    <property type="entry name" value="HISTIDINE KINASE"/>
    <property type="match status" value="1"/>
</dbReference>
<evidence type="ECO:0000256" key="5">
    <source>
        <dbReference type="ARBA" id="ARBA00022777"/>
    </source>
</evidence>
<keyword evidence="7" id="KW-0175">Coiled coil</keyword>
<keyword evidence="4" id="KW-0808">Transferase</keyword>
<dbReference type="EMBL" id="JACHOC010000001">
    <property type="protein sequence ID" value="MBB4620845.1"/>
    <property type="molecule type" value="Genomic_DNA"/>
</dbReference>
<evidence type="ECO:0000256" key="2">
    <source>
        <dbReference type="ARBA" id="ARBA00012438"/>
    </source>
</evidence>
<keyword evidence="5 9" id="KW-0418">Kinase</keyword>
<gene>
    <name evidence="9" type="ORF">GGQ57_000719</name>
</gene>
<dbReference type="EC" id="2.7.13.3" evidence="2"/>
<dbReference type="CDD" id="cd00082">
    <property type="entry name" value="HisKA"/>
    <property type="match status" value="1"/>
</dbReference>
<reference evidence="9 10" key="1">
    <citation type="submission" date="2020-08" db="EMBL/GenBank/DDBJ databases">
        <title>Genomic Encyclopedia of Type Strains, Phase IV (KMG-IV): sequencing the most valuable type-strain genomes for metagenomic binning, comparative biology and taxonomic classification.</title>
        <authorList>
            <person name="Goeker M."/>
        </authorList>
    </citation>
    <scope>NUCLEOTIDE SEQUENCE [LARGE SCALE GENOMIC DNA]</scope>
    <source>
        <strain evidence="9 10">DSM 102983</strain>
    </source>
</reference>
<keyword evidence="10" id="KW-1185">Reference proteome</keyword>
<dbReference type="InterPro" id="IPR003594">
    <property type="entry name" value="HATPase_dom"/>
</dbReference>
<evidence type="ECO:0000256" key="7">
    <source>
        <dbReference type="SAM" id="Coils"/>
    </source>
</evidence>
<dbReference type="Gene3D" id="3.30.565.10">
    <property type="entry name" value="Histidine kinase-like ATPase, C-terminal domain"/>
    <property type="match status" value="1"/>
</dbReference>
<keyword evidence="3" id="KW-0597">Phosphoprotein</keyword>